<feature type="region of interest" description="Disordered" evidence="1">
    <location>
        <begin position="453"/>
        <end position="477"/>
    </location>
</feature>
<reference evidence="2 3" key="1">
    <citation type="journal article" date="2017" name="Elife">
        <title>Extensive horizontal gene transfer in cheese-associated bacteria.</title>
        <authorList>
            <person name="Bonham K.S."/>
            <person name="Wolfe B.E."/>
            <person name="Dutton R.J."/>
        </authorList>
    </citation>
    <scope>NUCLEOTIDE SEQUENCE [LARGE SCALE GENOMIC DNA]</scope>
    <source>
        <strain evidence="2 3">JB5</strain>
    </source>
</reference>
<protein>
    <submittedName>
        <fullName evidence="2">Uncharacterized protein</fullName>
    </submittedName>
</protein>
<evidence type="ECO:0000313" key="3">
    <source>
        <dbReference type="Proteomes" id="UP000218377"/>
    </source>
</evidence>
<sequence>MNENDKPSATARHHQVSVSFNVEAPTLAEARTVVDELMTGLTEDGSARHAASSGTRPALRGWDFTNPILVETFGQFEGTGVLDLMADMFEPEPAMEDFRLAGGGIDEDAFEDVHADWREQCLDRAIAAAQLPQLLGRLDSAAHTVEAITEVLERYRKPAEPLRDDYEDWYAFHEAHREWRDEYLTVSQRRDEALTQALHTSSAGAVPTEVPSTPQRPGTGDVERTSESSEPRPAIAGSQGPERVSVGVITWTDLDDEDPTILVDTNPVRLARNLATTLYENLDGNPAFDGAAAFLDTHRSPEQWHRPEDVDAWLDAFDQVTPLPAISIQSVGVGAPPPGTAPEETPRTPAGPITAVGVERTAASPAEDEELFTYRVSLDVEVSARTRGEAEQMVDDALTGNVEPGTPAVVQRGQRVRPDGDVAGLLGWQHTRQGQGRSADSDTVGAMLEARVDRLGSTEPQRSRRDSGPETAWRRGL</sequence>
<dbReference type="EMBL" id="NRGX01000001">
    <property type="protein sequence ID" value="PCC16873.1"/>
    <property type="molecule type" value="Genomic_DNA"/>
</dbReference>
<evidence type="ECO:0000256" key="1">
    <source>
        <dbReference type="SAM" id="MobiDB-lite"/>
    </source>
</evidence>
<feature type="region of interest" description="Disordered" evidence="1">
    <location>
        <begin position="199"/>
        <end position="241"/>
    </location>
</feature>
<dbReference type="AlphaFoldDB" id="A0A2A3WZB2"/>
<accession>A0A2A3WZB2</accession>
<comment type="caution">
    <text evidence="2">The sequence shown here is derived from an EMBL/GenBank/DDBJ whole genome shotgun (WGS) entry which is preliminary data.</text>
</comment>
<evidence type="ECO:0000313" key="2">
    <source>
        <dbReference type="EMBL" id="PCC16873.1"/>
    </source>
</evidence>
<feature type="compositionally biased region" description="Basic and acidic residues" evidence="1">
    <location>
        <begin position="221"/>
        <end position="230"/>
    </location>
</feature>
<gene>
    <name evidence="2" type="ORF">CIK79_00265</name>
</gene>
<dbReference type="Proteomes" id="UP000218377">
    <property type="component" value="Unassembled WGS sequence"/>
</dbReference>
<organism evidence="2 3">
    <name type="scientific">Brevibacterium aurantiacum</name>
    <dbReference type="NCBI Taxonomy" id="273384"/>
    <lineage>
        <taxon>Bacteria</taxon>
        <taxon>Bacillati</taxon>
        <taxon>Actinomycetota</taxon>
        <taxon>Actinomycetes</taxon>
        <taxon>Micrococcales</taxon>
        <taxon>Brevibacteriaceae</taxon>
        <taxon>Brevibacterium</taxon>
    </lineage>
</organism>
<feature type="compositionally biased region" description="Basic and acidic residues" evidence="1">
    <location>
        <begin position="453"/>
        <end position="468"/>
    </location>
</feature>
<proteinExistence type="predicted"/>
<name>A0A2A3WZB2_BREAU</name>
<dbReference type="RefSeq" id="WP_096157125.1">
    <property type="nucleotide sequence ID" value="NZ_NRGX01000001.1"/>
</dbReference>